<evidence type="ECO:0000313" key="14">
    <source>
        <dbReference type="Proteomes" id="UP000595437"/>
    </source>
</evidence>
<keyword evidence="6 10" id="KW-0297">G-protein coupled receptor</keyword>
<dbReference type="GO" id="GO:0005886">
    <property type="term" value="C:plasma membrane"/>
    <property type="evidence" value="ECO:0007669"/>
    <property type="project" value="UniProtKB-SubCell"/>
</dbReference>
<evidence type="ECO:0000256" key="7">
    <source>
        <dbReference type="ARBA" id="ARBA00023136"/>
    </source>
</evidence>
<dbReference type="SUPFAM" id="SSF81321">
    <property type="entry name" value="Family A G protein-coupled receptor-like"/>
    <property type="match status" value="1"/>
</dbReference>
<dbReference type="InterPro" id="IPR017452">
    <property type="entry name" value="GPCR_Rhodpsn_7TM"/>
</dbReference>
<evidence type="ECO:0000256" key="9">
    <source>
        <dbReference type="ARBA" id="ARBA00023224"/>
    </source>
</evidence>
<keyword evidence="14" id="KW-1185">Reference proteome</keyword>
<feature type="non-terminal residue" evidence="13">
    <location>
        <position position="1"/>
    </location>
</feature>
<dbReference type="Pfam" id="PF00001">
    <property type="entry name" value="7tm_1"/>
    <property type="match status" value="1"/>
</dbReference>
<feature type="transmembrane region" description="Helical" evidence="11">
    <location>
        <begin position="38"/>
        <end position="58"/>
    </location>
</feature>
<evidence type="ECO:0000256" key="10">
    <source>
        <dbReference type="RuleBase" id="RU000688"/>
    </source>
</evidence>
<feature type="domain" description="G-protein coupled receptors family 1 profile" evidence="12">
    <location>
        <begin position="18"/>
        <end position="170"/>
    </location>
</feature>
<dbReference type="AlphaFoldDB" id="A0A7T8K9S8"/>
<evidence type="ECO:0000256" key="5">
    <source>
        <dbReference type="ARBA" id="ARBA00022989"/>
    </source>
</evidence>
<dbReference type="PROSITE" id="PS50262">
    <property type="entry name" value="G_PROTEIN_RECEP_F1_2"/>
    <property type="match status" value="1"/>
</dbReference>
<dbReference type="PANTHER" id="PTHR24248:SF189">
    <property type="entry name" value="ALPHA2-ADRENERGIC-LIKE OCTOPAMINE RECEPTOR, ISOFORM B"/>
    <property type="match status" value="1"/>
</dbReference>
<feature type="transmembrane region" description="Helical" evidence="11">
    <location>
        <begin position="78"/>
        <end position="97"/>
    </location>
</feature>
<proteinExistence type="inferred from homology"/>
<reference evidence="14" key="1">
    <citation type="submission" date="2021-01" db="EMBL/GenBank/DDBJ databases">
        <title>Caligus Genome Assembly.</title>
        <authorList>
            <person name="Gallardo-Escarate C."/>
        </authorList>
    </citation>
    <scope>NUCLEOTIDE SEQUENCE [LARGE SCALE GENOMIC DNA]</scope>
</reference>
<evidence type="ECO:0000256" key="6">
    <source>
        <dbReference type="ARBA" id="ARBA00023040"/>
    </source>
</evidence>
<keyword evidence="5 11" id="KW-1133">Transmembrane helix</keyword>
<keyword evidence="4 10" id="KW-0812">Transmembrane</keyword>
<protein>
    <recommendedName>
        <fullName evidence="12">G-protein coupled receptors family 1 profile domain-containing protein</fullName>
    </recommendedName>
</protein>
<dbReference type="GO" id="GO:0004930">
    <property type="term" value="F:G protein-coupled receptor activity"/>
    <property type="evidence" value="ECO:0007669"/>
    <property type="project" value="UniProtKB-KW"/>
</dbReference>
<feature type="transmembrane region" description="Helical" evidence="11">
    <location>
        <begin position="6"/>
        <end position="26"/>
    </location>
</feature>
<keyword evidence="7 11" id="KW-0472">Membrane</keyword>
<evidence type="ECO:0000256" key="11">
    <source>
        <dbReference type="SAM" id="Phobius"/>
    </source>
</evidence>
<feature type="transmembrane region" description="Helical" evidence="11">
    <location>
        <begin position="118"/>
        <end position="138"/>
    </location>
</feature>
<evidence type="ECO:0000313" key="13">
    <source>
        <dbReference type="EMBL" id="QQP49930.1"/>
    </source>
</evidence>
<comment type="subcellular location">
    <subcellularLocation>
        <location evidence="1">Cell membrane</location>
        <topology evidence="1">Multi-pass membrane protein</topology>
    </subcellularLocation>
</comment>
<accession>A0A7T8K9S8</accession>
<dbReference type="OrthoDB" id="5975661at2759"/>
<gene>
    <name evidence="13" type="ORF">FKW44_010758</name>
</gene>
<name>A0A7T8K9S8_CALRO</name>
<dbReference type="PANTHER" id="PTHR24248">
    <property type="entry name" value="ADRENERGIC RECEPTOR-RELATED G-PROTEIN COUPLED RECEPTOR"/>
    <property type="match status" value="1"/>
</dbReference>
<evidence type="ECO:0000259" key="12">
    <source>
        <dbReference type="PROSITE" id="PS50262"/>
    </source>
</evidence>
<evidence type="ECO:0000256" key="8">
    <source>
        <dbReference type="ARBA" id="ARBA00023170"/>
    </source>
</evidence>
<dbReference type="PROSITE" id="PS00237">
    <property type="entry name" value="G_PROTEIN_RECEP_F1_1"/>
    <property type="match status" value="1"/>
</dbReference>
<evidence type="ECO:0000256" key="4">
    <source>
        <dbReference type="ARBA" id="ARBA00022692"/>
    </source>
</evidence>
<sequence length="170" mass="18676">VILLAIIMTAMMIVIVIGNMLVVIAIATENNLTNVQNWFIASLAVADMLIGLIVMPFSLADELMGYWMFGEVYCEIHAAVDVLLCTASIMNICLIALDRYWSITRAIDYLNARTPAKVALMIITVWILSGLISIPPLLGYSMNRESDADGVYSGHSGLGENEHGKFHFHA</sequence>
<evidence type="ECO:0000256" key="2">
    <source>
        <dbReference type="ARBA" id="ARBA00010663"/>
    </source>
</evidence>
<comment type="similarity">
    <text evidence="2 10">Belongs to the G-protein coupled receptor 1 family.</text>
</comment>
<keyword evidence="9 10" id="KW-0807">Transducer</keyword>
<keyword evidence="3" id="KW-1003">Cell membrane</keyword>
<dbReference type="PRINTS" id="PR00237">
    <property type="entry name" value="GPCRRHODOPSN"/>
</dbReference>
<organism evidence="13 14">
    <name type="scientific">Caligus rogercresseyi</name>
    <name type="common">Sea louse</name>
    <dbReference type="NCBI Taxonomy" id="217165"/>
    <lineage>
        <taxon>Eukaryota</taxon>
        <taxon>Metazoa</taxon>
        <taxon>Ecdysozoa</taxon>
        <taxon>Arthropoda</taxon>
        <taxon>Crustacea</taxon>
        <taxon>Multicrustacea</taxon>
        <taxon>Hexanauplia</taxon>
        <taxon>Copepoda</taxon>
        <taxon>Siphonostomatoida</taxon>
        <taxon>Caligidae</taxon>
        <taxon>Caligus</taxon>
    </lineage>
</organism>
<dbReference type="Proteomes" id="UP000595437">
    <property type="component" value="Chromosome 7"/>
</dbReference>
<dbReference type="EMBL" id="CP045896">
    <property type="protein sequence ID" value="QQP49930.1"/>
    <property type="molecule type" value="Genomic_DNA"/>
</dbReference>
<keyword evidence="8 10" id="KW-0675">Receptor</keyword>
<evidence type="ECO:0000256" key="3">
    <source>
        <dbReference type="ARBA" id="ARBA00022475"/>
    </source>
</evidence>
<evidence type="ECO:0000256" key="1">
    <source>
        <dbReference type="ARBA" id="ARBA00004651"/>
    </source>
</evidence>
<dbReference type="Gene3D" id="1.20.1070.10">
    <property type="entry name" value="Rhodopsin 7-helix transmembrane proteins"/>
    <property type="match status" value="1"/>
</dbReference>
<dbReference type="InterPro" id="IPR000276">
    <property type="entry name" value="GPCR_Rhodpsn"/>
</dbReference>